<accession>A0A059EZ18</accession>
<reference evidence="2" key="1">
    <citation type="submission" date="2013-02" db="EMBL/GenBank/DDBJ databases">
        <authorList>
            <consortium name="The Broad Institute Genome Sequencing Platform"/>
            <person name="Cuomo C."/>
            <person name="Becnel J."/>
            <person name="Sanscrainte N."/>
            <person name="Walker B."/>
            <person name="Young S.K."/>
            <person name="Zeng Q."/>
            <person name="Gargeya S."/>
            <person name="Fitzgerald M."/>
            <person name="Haas B."/>
            <person name="Abouelleil A."/>
            <person name="Alvarado L."/>
            <person name="Arachchi H.M."/>
            <person name="Berlin A.M."/>
            <person name="Chapman S.B."/>
            <person name="Dewar J."/>
            <person name="Goldberg J."/>
            <person name="Griggs A."/>
            <person name="Gujja S."/>
            <person name="Hansen M."/>
            <person name="Howarth C."/>
            <person name="Imamovic A."/>
            <person name="Larimer J."/>
            <person name="McCowan C."/>
            <person name="Murphy C."/>
            <person name="Neiman D."/>
            <person name="Pearson M."/>
            <person name="Priest M."/>
            <person name="Roberts A."/>
            <person name="Saif S."/>
            <person name="Shea T."/>
            <person name="Sisk P."/>
            <person name="Sykes S."/>
            <person name="Wortman J."/>
            <person name="Nusbaum C."/>
            <person name="Birren B."/>
        </authorList>
    </citation>
    <scope>NUCLEOTIDE SEQUENCE [LARGE SCALE GENOMIC DNA]</scope>
    <source>
        <strain evidence="2">PRA339</strain>
    </source>
</reference>
<name>A0A059EZ18_9MICR</name>
<organism evidence="1 2">
    <name type="scientific">Anncaliia algerae PRA339</name>
    <dbReference type="NCBI Taxonomy" id="1288291"/>
    <lineage>
        <taxon>Eukaryota</taxon>
        <taxon>Fungi</taxon>
        <taxon>Fungi incertae sedis</taxon>
        <taxon>Microsporidia</taxon>
        <taxon>Tubulinosematoidea</taxon>
        <taxon>Tubulinosematidae</taxon>
        <taxon>Anncaliia</taxon>
    </lineage>
</organism>
<dbReference type="Proteomes" id="UP000030655">
    <property type="component" value="Unassembled WGS sequence"/>
</dbReference>
<proteinExistence type="predicted"/>
<sequence>MASNNYHWTETNITSPLSIRIKEKILSLGYKISQSDIQGQIFNRMNKKKVNYFITIKAKKDKELIIKDFDPFSTKEEIICDDENDKEKIFSFIKELENELLNYTITYAAEEKPTISYKMTCKKEDFFKFMFEDNYILQWCPSFKRNECYNYGSVLIRNVTFNDSECIFELKISNEFIKCKFTFTEDSLLSVFVEKKQEILNLFNEFFSRMGMIYKFNYTIL</sequence>
<dbReference type="HOGENOM" id="CLU_108988_0_0_1"/>
<evidence type="ECO:0000313" key="2">
    <source>
        <dbReference type="Proteomes" id="UP000030655"/>
    </source>
</evidence>
<gene>
    <name evidence="1" type="ORF">H312_02610</name>
</gene>
<protein>
    <submittedName>
        <fullName evidence="1">Uncharacterized protein</fullName>
    </submittedName>
</protein>
<dbReference type="OrthoDB" id="10319659at2759"/>
<dbReference type="VEuPathDB" id="MicrosporidiaDB:H312_02610"/>
<dbReference type="AlphaFoldDB" id="A0A059EZ18"/>
<evidence type="ECO:0000313" key="1">
    <source>
        <dbReference type="EMBL" id="KCZ79989.1"/>
    </source>
</evidence>
<dbReference type="EMBL" id="KK365212">
    <property type="protein sequence ID" value="KCZ79989.1"/>
    <property type="molecule type" value="Genomic_DNA"/>
</dbReference>
<keyword evidence="2" id="KW-1185">Reference proteome</keyword>
<reference evidence="1 2" key="2">
    <citation type="submission" date="2014-03" db="EMBL/GenBank/DDBJ databases">
        <title>The Genome Sequence of Anncaliia algerae insect isolate PRA339.</title>
        <authorList>
            <consortium name="The Broad Institute Genome Sequencing Platform"/>
            <consortium name="The Broad Institute Genome Sequencing Center for Infectious Disease"/>
            <person name="Cuomo C."/>
            <person name="Becnel J."/>
            <person name="Sanscrainte N."/>
            <person name="Walker B."/>
            <person name="Young S.K."/>
            <person name="Zeng Q."/>
            <person name="Gargeya S."/>
            <person name="Fitzgerald M."/>
            <person name="Haas B."/>
            <person name="Abouelleil A."/>
            <person name="Alvarado L."/>
            <person name="Arachchi H.M."/>
            <person name="Berlin A.M."/>
            <person name="Chapman S.B."/>
            <person name="Dewar J."/>
            <person name="Goldberg J."/>
            <person name="Griggs A."/>
            <person name="Gujja S."/>
            <person name="Hansen M."/>
            <person name="Howarth C."/>
            <person name="Imamovic A."/>
            <person name="Larimer J."/>
            <person name="McCowan C."/>
            <person name="Murphy C."/>
            <person name="Neiman D."/>
            <person name="Pearson M."/>
            <person name="Priest M."/>
            <person name="Roberts A."/>
            <person name="Saif S."/>
            <person name="Shea T."/>
            <person name="Sisk P."/>
            <person name="Sykes S."/>
            <person name="Wortman J."/>
            <person name="Nusbaum C."/>
            <person name="Birren B."/>
        </authorList>
    </citation>
    <scope>NUCLEOTIDE SEQUENCE [LARGE SCALE GENOMIC DNA]</scope>
    <source>
        <strain evidence="1 2">PRA339</strain>
    </source>
</reference>
<dbReference type="STRING" id="1288291.A0A059EZ18"/>